<comment type="subcellular location">
    <subcellularLocation>
        <location evidence="1">Nucleus</location>
    </subcellularLocation>
</comment>
<dbReference type="Proteomes" id="UP001383192">
    <property type="component" value="Unassembled WGS sequence"/>
</dbReference>
<dbReference type="InterPro" id="IPR036388">
    <property type="entry name" value="WH-like_DNA-bd_sf"/>
</dbReference>
<comment type="subunit">
    <text evidence="7">Homotrimer. Homotrimerization increases the affinity of HSF1 to DNA. Interacts with transcriptional coregulator SSA1 on chromatin.</text>
</comment>
<reference evidence="11 12" key="1">
    <citation type="submission" date="2024-01" db="EMBL/GenBank/DDBJ databases">
        <title>A draft genome for a cacao thread blight-causing isolate of Paramarasmius palmivorus.</title>
        <authorList>
            <person name="Baruah I.K."/>
            <person name="Bukari Y."/>
            <person name="Amoako-Attah I."/>
            <person name="Meinhardt L.W."/>
            <person name="Bailey B.A."/>
            <person name="Cohen S.P."/>
        </authorList>
    </citation>
    <scope>NUCLEOTIDE SEQUENCE [LARGE SCALE GENOMIC DNA]</scope>
    <source>
        <strain evidence="11 12">GH-12</strain>
    </source>
</reference>
<dbReference type="FunFam" id="1.10.10.10:FF:000027">
    <property type="entry name" value="Heat shock transcription factor 1"/>
    <property type="match status" value="1"/>
</dbReference>
<comment type="similarity">
    <text evidence="2 8">Belongs to the HSF family.</text>
</comment>
<dbReference type="Gene3D" id="1.10.10.10">
    <property type="entry name" value="Winged helix-like DNA-binding domain superfamily/Winged helix DNA-binding domain"/>
    <property type="match status" value="1"/>
</dbReference>
<keyword evidence="3" id="KW-0805">Transcription regulation</keyword>
<feature type="compositionally biased region" description="Low complexity" evidence="9">
    <location>
        <begin position="579"/>
        <end position="588"/>
    </location>
</feature>
<accession>A0AAW0EAU8</accession>
<dbReference type="PANTHER" id="PTHR10015">
    <property type="entry name" value="HEAT SHOCK TRANSCRIPTION FACTOR"/>
    <property type="match status" value="1"/>
</dbReference>
<keyword evidence="6" id="KW-0539">Nucleus</keyword>
<gene>
    <name evidence="11" type="primary">CTA8</name>
    <name evidence="11" type="ORF">VNI00_001334</name>
</gene>
<sequence length="632" mass="68632">MPPSRQVALANNYGNASAISPKVPMFLQKLYKIVSDPSTNDVICWSDNGDSFFVHDHERLAKEHLGNWFKHNKFASFVRQLNMYGFHKIPHLQQGVLRSDSDAEHSQFAHPDFHRGQEDRLIFIERKKQPGGNKADQGTVDFPVGAPANNSTQNAAGQQLDWHSIVNGIAAIRRHQNSISQELSELKRSNQLLWQESMEARQRHQRQQDTINRIIKFLAGVFGQHVSASPRGEKDAGSPSHSVVPGPRLMIEDRKRGSGNGKVEITEVQDEENMSPIESRSREVSPRPFTVETPTTTVGGSEAGTPILRDLSSFPSSIEIRSPRVEAPPSPTGSTSSRKSSNANSSIISTQPRYPAADITQESINGTSNSRAPSHSPSFDVKFQNALSQLSSSELQQLFASLATQSGVPDTGIDLSGFQPDNSQVTPPASTSQLAPYNKNFDFSSFAPPSNSVKPPEGLISFDNNPYLDQNWRAAEDIEKDVNSVHSNIDSLIETLGLDPSLLGGVDNGGDAPGLDPSMMLDPSNLPPTGDPAQPPGSDDFFNTYLYNMNDGPATDTSTTSNNTFDFSVPAATIPPSPADSSSNADSPETNPVLPPPAAVAKGRKRKSQSGPTDVAMKLYLPPNPRGKKQKK</sequence>
<dbReference type="InterPro" id="IPR000232">
    <property type="entry name" value="HSF_DNA-bd"/>
</dbReference>
<evidence type="ECO:0000256" key="5">
    <source>
        <dbReference type="ARBA" id="ARBA00023163"/>
    </source>
</evidence>
<keyword evidence="11" id="KW-0346">Stress response</keyword>
<dbReference type="AlphaFoldDB" id="A0AAW0EAU8"/>
<evidence type="ECO:0000313" key="12">
    <source>
        <dbReference type="Proteomes" id="UP001383192"/>
    </source>
</evidence>
<dbReference type="SMART" id="SM00415">
    <property type="entry name" value="HSF"/>
    <property type="match status" value="1"/>
</dbReference>
<evidence type="ECO:0000256" key="2">
    <source>
        <dbReference type="ARBA" id="ARBA00006403"/>
    </source>
</evidence>
<protein>
    <submittedName>
        <fullName evidence="11">Heat shock transcription factor</fullName>
    </submittedName>
</protein>
<feature type="region of interest" description="Disordered" evidence="9">
    <location>
        <begin position="128"/>
        <end position="157"/>
    </location>
</feature>
<evidence type="ECO:0000256" key="8">
    <source>
        <dbReference type="RuleBase" id="RU004020"/>
    </source>
</evidence>
<feature type="region of interest" description="Disordered" evidence="9">
    <location>
        <begin position="504"/>
        <end position="632"/>
    </location>
</feature>
<dbReference type="InterPro" id="IPR036390">
    <property type="entry name" value="WH_DNA-bd_sf"/>
</dbReference>
<feature type="compositionally biased region" description="Low complexity" evidence="9">
    <location>
        <begin position="332"/>
        <end position="350"/>
    </location>
</feature>
<feature type="compositionally biased region" description="Polar residues" evidence="9">
    <location>
        <begin position="360"/>
        <end position="377"/>
    </location>
</feature>
<keyword evidence="5" id="KW-0804">Transcription</keyword>
<dbReference type="PANTHER" id="PTHR10015:SF427">
    <property type="entry name" value="HEAT SHOCK FACTOR PROTEIN"/>
    <property type="match status" value="1"/>
</dbReference>
<dbReference type="PRINTS" id="PR00056">
    <property type="entry name" value="HSFDOMAIN"/>
</dbReference>
<evidence type="ECO:0000256" key="7">
    <source>
        <dbReference type="ARBA" id="ARBA00062171"/>
    </source>
</evidence>
<keyword evidence="12" id="KW-1185">Reference proteome</keyword>
<evidence type="ECO:0000256" key="1">
    <source>
        <dbReference type="ARBA" id="ARBA00004123"/>
    </source>
</evidence>
<dbReference type="GO" id="GO:0043565">
    <property type="term" value="F:sequence-specific DNA binding"/>
    <property type="evidence" value="ECO:0007669"/>
    <property type="project" value="InterPro"/>
</dbReference>
<feature type="domain" description="HSF-type DNA-binding" evidence="10">
    <location>
        <begin position="22"/>
        <end position="127"/>
    </location>
</feature>
<dbReference type="SUPFAM" id="SSF46785">
    <property type="entry name" value="Winged helix' DNA-binding domain"/>
    <property type="match status" value="1"/>
</dbReference>
<dbReference type="Pfam" id="PF00447">
    <property type="entry name" value="HSF_DNA-bind"/>
    <property type="match status" value="1"/>
</dbReference>
<feature type="compositionally biased region" description="Low complexity" evidence="9">
    <location>
        <begin position="555"/>
        <end position="568"/>
    </location>
</feature>
<feature type="compositionally biased region" description="Polar residues" evidence="9">
    <location>
        <begin position="148"/>
        <end position="157"/>
    </location>
</feature>
<evidence type="ECO:0000256" key="6">
    <source>
        <dbReference type="ARBA" id="ARBA00023242"/>
    </source>
</evidence>
<evidence type="ECO:0000256" key="3">
    <source>
        <dbReference type="ARBA" id="ARBA00023015"/>
    </source>
</evidence>
<evidence type="ECO:0000259" key="10">
    <source>
        <dbReference type="SMART" id="SM00415"/>
    </source>
</evidence>
<keyword evidence="4" id="KW-0238">DNA-binding</keyword>
<evidence type="ECO:0000313" key="11">
    <source>
        <dbReference type="EMBL" id="KAK7060568.1"/>
    </source>
</evidence>
<comment type="caution">
    <text evidence="11">The sequence shown here is derived from an EMBL/GenBank/DDBJ whole genome shotgun (WGS) entry which is preliminary data.</text>
</comment>
<proteinExistence type="inferred from homology"/>
<evidence type="ECO:0000256" key="9">
    <source>
        <dbReference type="SAM" id="MobiDB-lite"/>
    </source>
</evidence>
<feature type="compositionally biased region" description="Pro residues" evidence="9">
    <location>
        <begin position="525"/>
        <end position="535"/>
    </location>
</feature>
<evidence type="ECO:0000256" key="4">
    <source>
        <dbReference type="ARBA" id="ARBA00023125"/>
    </source>
</evidence>
<name>A0AAW0EAU8_9AGAR</name>
<dbReference type="EMBL" id="JAYKXP010000003">
    <property type="protein sequence ID" value="KAK7060568.1"/>
    <property type="molecule type" value="Genomic_DNA"/>
</dbReference>
<dbReference type="GO" id="GO:0005634">
    <property type="term" value="C:nucleus"/>
    <property type="evidence" value="ECO:0007669"/>
    <property type="project" value="UniProtKB-SubCell"/>
</dbReference>
<feature type="region of interest" description="Disordered" evidence="9">
    <location>
        <begin position="227"/>
        <end position="377"/>
    </location>
</feature>
<organism evidence="11 12">
    <name type="scientific">Paramarasmius palmivorus</name>
    <dbReference type="NCBI Taxonomy" id="297713"/>
    <lineage>
        <taxon>Eukaryota</taxon>
        <taxon>Fungi</taxon>
        <taxon>Dikarya</taxon>
        <taxon>Basidiomycota</taxon>
        <taxon>Agaricomycotina</taxon>
        <taxon>Agaricomycetes</taxon>
        <taxon>Agaricomycetidae</taxon>
        <taxon>Agaricales</taxon>
        <taxon>Marasmiineae</taxon>
        <taxon>Marasmiaceae</taxon>
        <taxon>Paramarasmius</taxon>
    </lineage>
</organism>
<dbReference type="GO" id="GO:0003700">
    <property type="term" value="F:DNA-binding transcription factor activity"/>
    <property type="evidence" value="ECO:0007669"/>
    <property type="project" value="InterPro"/>
</dbReference>